<evidence type="ECO:0000259" key="1">
    <source>
        <dbReference type="PROSITE" id="PS50206"/>
    </source>
</evidence>
<reference evidence="2 3" key="1">
    <citation type="journal article" date="2008" name="Int. J. Syst. Evol. Microbiol.">
        <title>Bizionia argentinensis sp. nov., isolated from surface marine water in Antarctica.</title>
        <authorList>
            <person name="Bercovich A."/>
            <person name="Vazquez S.C."/>
            <person name="Yankilevich P."/>
            <person name="Coria S.H."/>
            <person name="Foti M."/>
            <person name="Hernandez E."/>
            <person name="Vidal A."/>
            <person name="Ruberto L."/>
            <person name="Melo C."/>
            <person name="Marenssi S."/>
            <person name="Criscuolo M."/>
            <person name="Memoli M."/>
            <person name="Arguelles M."/>
            <person name="Mac Cormack W.P."/>
        </authorList>
    </citation>
    <scope>NUCLEOTIDE SEQUENCE [LARGE SCALE GENOMIC DNA]</scope>
    <source>
        <strain evidence="2 3">JUB59</strain>
    </source>
</reference>
<sequence length="166" mass="19231">MRTSIFYIVIFLSSIQISFAQDSLDGLLKRYNTNEIPYISVHELAVPKTDYKVLDAREPNEYKVSHLKDAIFVGHDHFQLENVLKEVSNKNDTIVVYCSLGVRSENISKKLKEAGYTAVYNLYGGIFEWKNNDFPVYNLKNKETDSVHAFSKTWGKWLHKGKKVYN</sequence>
<dbReference type="PROSITE" id="PS50206">
    <property type="entry name" value="RHODANESE_3"/>
    <property type="match status" value="1"/>
</dbReference>
<dbReference type="SMART" id="SM00450">
    <property type="entry name" value="RHOD"/>
    <property type="match status" value="1"/>
</dbReference>
<dbReference type="NCBIfam" id="NF045521">
    <property type="entry name" value="rhoda_near_glyco"/>
    <property type="match status" value="1"/>
</dbReference>
<dbReference type="CDD" id="cd00158">
    <property type="entry name" value="RHOD"/>
    <property type="match status" value="1"/>
</dbReference>
<dbReference type="Pfam" id="PF00581">
    <property type="entry name" value="Rhodanese"/>
    <property type="match status" value="1"/>
</dbReference>
<proteinExistence type="predicted"/>
<keyword evidence="3" id="KW-1185">Reference proteome</keyword>
<dbReference type="AlphaFoldDB" id="G2EDT0"/>
<accession>G2EDT0</accession>
<evidence type="ECO:0000313" key="2">
    <source>
        <dbReference type="EMBL" id="EGV43324.1"/>
    </source>
</evidence>
<feature type="domain" description="Rhodanese" evidence="1">
    <location>
        <begin position="47"/>
        <end position="138"/>
    </location>
</feature>
<protein>
    <submittedName>
        <fullName evidence="2">Rhodanese-like domain-containing protein</fullName>
    </submittedName>
</protein>
<dbReference type="SUPFAM" id="SSF52821">
    <property type="entry name" value="Rhodanese/Cell cycle control phosphatase"/>
    <property type="match status" value="1"/>
</dbReference>
<dbReference type="STRING" id="1046627.BZARG_1746"/>
<dbReference type="InterPro" id="IPR001763">
    <property type="entry name" value="Rhodanese-like_dom"/>
</dbReference>
<gene>
    <name evidence="2" type="ORF">BZARG_1746</name>
</gene>
<dbReference type="OrthoDB" id="598065at2"/>
<dbReference type="RefSeq" id="WP_008637247.1">
    <property type="nucleotide sequence ID" value="NZ_AFXZ01000029.1"/>
</dbReference>
<evidence type="ECO:0000313" key="3">
    <source>
        <dbReference type="Proteomes" id="UP000003730"/>
    </source>
</evidence>
<organism evidence="2 3">
    <name type="scientific">Bizionia argentinensis JUB59</name>
    <dbReference type="NCBI Taxonomy" id="1046627"/>
    <lineage>
        <taxon>Bacteria</taxon>
        <taxon>Pseudomonadati</taxon>
        <taxon>Bacteroidota</taxon>
        <taxon>Flavobacteriia</taxon>
        <taxon>Flavobacteriales</taxon>
        <taxon>Flavobacteriaceae</taxon>
        <taxon>Bizionia</taxon>
    </lineage>
</organism>
<dbReference type="EMBL" id="AFXZ01000029">
    <property type="protein sequence ID" value="EGV43324.1"/>
    <property type="molecule type" value="Genomic_DNA"/>
</dbReference>
<dbReference type="Gene3D" id="3.40.250.10">
    <property type="entry name" value="Rhodanese-like domain"/>
    <property type="match status" value="1"/>
</dbReference>
<dbReference type="InterPro" id="IPR036873">
    <property type="entry name" value="Rhodanese-like_dom_sf"/>
</dbReference>
<comment type="caution">
    <text evidence="2">The sequence shown here is derived from an EMBL/GenBank/DDBJ whole genome shotgun (WGS) entry which is preliminary data.</text>
</comment>
<dbReference type="PANTHER" id="PTHR45431">
    <property type="entry name" value="RHODANESE-LIKE DOMAIN-CONTAINING PROTEIN 15, CHLOROPLASTIC"/>
    <property type="match status" value="1"/>
</dbReference>
<dbReference type="eggNOG" id="COG0607">
    <property type="taxonomic scope" value="Bacteria"/>
</dbReference>
<dbReference type="PANTHER" id="PTHR45431:SF3">
    <property type="entry name" value="RHODANESE-LIKE DOMAIN-CONTAINING PROTEIN 15, CHLOROPLASTIC"/>
    <property type="match status" value="1"/>
</dbReference>
<name>G2EDT0_9FLAO</name>
<dbReference type="InterPro" id="IPR052367">
    <property type="entry name" value="Thiosulfate_ST/Rhodanese-like"/>
</dbReference>
<dbReference type="Proteomes" id="UP000003730">
    <property type="component" value="Unassembled WGS sequence"/>
</dbReference>